<feature type="compositionally biased region" description="Basic residues" evidence="1">
    <location>
        <begin position="64"/>
        <end position="73"/>
    </location>
</feature>
<feature type="compositionally biased region" description="Basic residues" evidence="1">
    <location>
        <begin position="96"/>
        <end position="107"/>
    </location>
</feature>
<feature type="compositionally biased region" description="Basic and acidic residues" evidence="1">
    <location>
        <begin position="51"/>
        <end position="63"/>
    </location>
</feature>
<accession>F6PI19</accession>
<name>F6PI19_CIOIN</name>
<proteinExistence type="predicted"/>
<dbReference type="EMBL" id="EAAA01001048">
    <property type="status" value="NOT_ANNOTATED_CDS"/>
    <property type="molecule type" value="Genomic_DNA"/>
</dbReference>
<protein>
    <submittedName>
        <fullName evidence="2">Uncharacterized protein</fullName>
    </submittedName>
</protein>
<dbReference type="Proteomes" id="UP000008144">
    <property type="component" value="Chromosome 12"/>
</dbReference>
<reference evidence="3" key="1">
    <citation type="journal article" date="2002" name="Science">
        <title>The draft genome of Ciona intestinalis: insights into chordate and vertebrate origins.</title>
        <authorList>
            <person name="Dehal P."/>
            <person name="Satou Y."/>
            <person name="Campbell R.K."/>
            <person name="Chapman J."/>
            <person name="Degnan B."/>
            <person name="De Tomaso A."/>
            <person name="Davidson B."/>
            <person name="Di Gregorio A."/>
            <person name="Gelpke M."/>
            <person name="Goodstein D.M."/>
            <person name="Harafuji N."/>
            <person name="Hastings K.E."/>
            <person name="Ho I."/>
            <person name="Hotta K."/>
            <person name="Huang W."/>
            <person name="Kawashima T."/>
            <person name="Lemaire P."/>
            <person name="Martinez D."/>
            <person name="Meinertzhagen I.A."/>
            <person name="Necula S."/>
            <person name="Nonaka M."/>
            <person name="Putnam N."/>
            <person name="Rash S."/>
            <person name="Saiga H."/>
            <person name="Satake M."/>
            <person name="Terry A."/>
            <person name="Yamada L."/>
            <person name="Wang H.G."/>
            <person name="Awazu S."/>
            <person name="Azumi K."/>
            <person name="Boore J."/>
            <person name="Branno M."/>
            <person name="Chin-Bow S."/>
            <person name="DeSantis R."/>
            <person name="Doyle S."/>
            <person name="Francino P."/>
            <person name="Keys D.N."/>
            <person name="Haga S."/>
            <person name="Hayashi H."/>
            <person name="Hino K."/>
            <person name="Imai K.S."/>
            <person name="Inaba K."/>
            <person name="Kano S."/>
            <person name="Kobayashi K."/>
            <person name="Kobayashi M."/>
            <person name="Lee B.I."/>
            <person name="Makabe K.W."/>
            <person name="Manohar C."/>
            <person name="Matassi G."/>
            <person name="Medina M."/>
            <person name="Mochizuki Y."/>
            <person name="Mount S."/>
            <person name="Morishita T."/>
            <person name="Miura S."/>
            <person name="Nakayama A."/>
            <person name="Nishizaka S."/>
            <person name="Nomoto H."/>
            <person name="Ohta F."/>
            <person name="Oishi K."/>
            <person name="Rigoutsos I."/>
            <person name="Sano M."/>
            <person name="Sasaki A."/>
            <person name="Sasakura Y."/>
            <person name="Shoguchi E."/>
            <person name="Shin-i T."/>
            <person name="Spagnuolo A."/>
            <person name="Stainier D."/>
            <person name="Suzuki M.M."/>
            <person name="Tassy O."/>
            <person name="Takatori N."/>
            <person name="Tokuoka M."/>
            <person name="Yagi K."/>
            <person name="Yoshizaki F."/>
            <person name="Wada S."/>
            <person name="Zhang C."/>
            <person name="Hyatt P.D."/>
            <person name="Larimer F."/>
            <person name="Detter C."/>
            <person name="Doggett N."/>
            <person name="Glavina T."/>
            <person name="Hawkins T."/>
            <person name="Richardson P."/>
            <person name="Lucas S."/>
            <person name="Kohara Y."/>
            <person name="Levine M."/>
            <person name="Satoh N."/>
            <person name="Rokhsar D.S."/>
        </authorList>
    </citation>
    <scope>NUCLEOTIDE SEQUENCE [LARGE SCALE GENOMIC DNA]</scope>
</reference>
<keyword evidence="3" id="KW-1185">Reference proteome</keyword>
<sequence>RVANRGILTCRHLNKVISRTDKCFGSETAPVVCISHYKGFHQSRSLWYGDNQDKSTEQPEQKVKKQKRKKKKAAQPTEDKKESDTTDKQPKLTVATKKKKVPGKKSKSKIETIVKEVASELHPGEDAEVERATSELELLNRMLQIEQSSTDDNDDGGGAQNVSSYLDNLKEEKQIEEKMHVKQVAKTLHSTETLNIFKNGSSTVKTAEEWRKNRMFRSINMFSLMTNLMRVIGVHGVVPYVSSWCPS</sequence>
<dbReference type="AlphaFoldDB" id="F6PI19"/>
<evidence type="ECO:0000256" key="1">
    <source>
        <dbReference type="SAM" id="MobiDB-lite"/>
    </source>
</evidence>
<reference evidence="2" key="2">
    <citation type="journal article" date="2008" name="Genome Biol.">
        <title>Improved genome assembly and evidence-based global gene model set for the chordate Ciona intestinalis: new insight into intron and operon populations.</title>
        <authorList>
            <person name="Satou Y."/>
            <person name="Mineta K."/>
            <person name="Ogasawara M."/>
            <person name="Sasakura Y."/>
            <person name="Shoguchi E."/>
            <person name="Ueno K."/>
            <person name="Yamada L."/>
            <person name="Matsumoto J."/>
            <person name="Wasserscheid J."/>
            <person name="Dewar K."/>
            <person name="Wiley G.B."/>
            <person name="Macmil S.L."/>
            <person name="Roe B.A."/>
            <person name="Zeller R.W."/>
            <person name="Hastings K.E."/>
            <person name="Lemaire P."/>
            <person name="Lindquist E."/>
            <person name="Endo T."/>
            <person name="Hotta K."/>
            <person name="Inaba K."/>
        </authorList>
    </citation>
    <scope>NUCLEOTIDE SEQUENCE [LARGE SCALE GENOMIC DNA]</scope>
    <source>
        <strain evidence="2">wild type</strain>
    </source>
</reference>
<reference evidence="2" key="3">
    <citation type="submission" date="2025-08" db="UniProtKB">
        <authorList>
            <consortium name="Ensembl"/>
        </authorList>
    </citation>
    <scope>IDENTIFICATION</scope>
</reference>
<evidence type="ECO:0000313" key="3">
    <source>
        <dbReference type="Proteomes" id="UP000008144"/>
    </source>
</evidence>
<reference evidence="2" key="4">
    <citation type="submission" date="2025-09" db="UniProtKB">
        <authorList>
            <consortium name="Ensembl"/>
        </authorList>
    </citation>
    <scope>IDENTIFICATION</scope>
</reference>
<feature type="compositionally biased region" description="Basic and acidic residues" evidence="1">
    <location>
        <begin position="77"/>
        <end position="90"/>
    </location>
</feature>
<evidence type="ECO:0000313" key="2">
    <source>
        <dbReference type="Ensembl" id="ENSCINP00000020274.3"/>
    </source>
</evidence>
<dbReference type="Ensembl" id="ENSCINT00000020274.3">
    <property type="protein sequence ID" value="ENSCINP00000020274.3"/>
    <property type="gene ID" value="ENSCING00000010154.3"/>
</dbReference>
<feature type="region of interest" description="Disordered" evidence="1">
    <location>
        <begin position="47"/>
        <end position="109"/>
    </location>
</feature>
<organism evidence="2 3">
    <name type="scientific">Ciona intestinalis</name>
    <name type="common">Transparent sea squirt</name>
    <name type="synonym">Ascidia intestinalis</name>
    <dbReference type="NCBI Taxonomy" id="7719"/>
    <lineage>
        <taxon>Eukaryota</taxon>
        <taxon>Metazoa</taxon>
        <taxon>Chordata</taxon>
        <taxon>Tunicata</taxon>
        <taxon>Ascidiacea</taxon>
        <taxon>Phlebobranchia</taxon>
        <taxon>Cionidae</taxon>
        <taxon>Ciona</taxon>
    </lineage>
</organism>